<protein>
    <submittedName>
        <fullName evidence="2">Uncharacterized protein</fullName>
    </submittedName>
</protein>
<comment type="caution">
    <text evidence="2">The sequence shown here is derived from an EMBL/GenBank/DDBJ whole genome shotgun (WGS) entry which is preliminary data.</text>
</comment>
<gene>
    <name evidence="2" type="ORF">HZH68_012009</name>
</gene>
<dbReference type="Proteomes" id="UP000617340">
    <property type="component" value="Unassembled WGS sequence"/>
</dbReference>
<proteinExistence type="predicted"/>
<keyword evidence="3" id="KW-1185">Reference proteome</keyword>
<dbReference type="AlphaFoldDB" id="A0A834MYU8"/>
<feature type="compositionally biased region" description="Gly residues" evidence="1">
    <location>
        <begin position="1"/>
        <end position="25"/>
    </location>
</feature>
<dbReference type="EMBL" id="JACSDZ010000012">
    <property type="protein sequence ID" value="KAF7390152.1"/>
    <property type="molecule type" value="Genomic_DNA"/>
</dbReference>
<evidence type="ECO:0000256" key="1">
    <source>
        <dbReference type="SAM" id="MobiDB-lite"/>
    </source>
</evidence>
<evidence type="ECO:0000313" key="2">
    <source>
        <dbReference type="EMBL" id="KAF7390152.1"/>
    </source>
</evidence>
<organism evidence="2 3">
    <name type="scientific">Vespula germanica</name>
    <name type="common">German yellow jacket</name>
    <name type="synonym">Paravespula germanica</name>
    <dbReference type="NCBI Taxonomy" id="30212"/>
    <lineage>
        <taxon>Eukaryota</taxon>
        <taxon>Metazoa</taxon>
        <taxon>Ecdysozoa</taxon>
        <taxon>Arthropoda</taxon>
        <taxon>Hexapoda</taxon>
        <taxon>Insecta</taxon>
        <taxon>Pterygota</taxon>
        <taxon>Neoptera</taxon>
        <taxon>Endopterygota</taxon>
        <taxon>Hymenoptera</taxon>
        <taxon>Apocrita</taxon>
        <taxon>Aculeata</taxon>
        <taxon>Vespoidea</taxon>
        <taxon>Vespidae</taxon>
        <taxon>Vespinae</taxon>
        <taxon>Vespula</taxon>
    </lineage>
</organism>
<feature type="region of interest" description="Disordered" evidence="1">
    <location>
        <begin position="1"/>
        <end position="34"/>
    </location>
</feature>
<accession>A0A834MYU8</accession>
<evidence type="ECO:0000313" key="3">
    <source>
        <dbReference type="Proteomes" id="UP000617340"/>
    </source>
</evidence>
<name>A0A834MYU8_VESGE</name>
<sequence length="76" mass="7673">MGGVEGGGDVGSGTGSGIEGVGGSVTGPSLARAYHPQDFNKYPKQLISTGSRVSSRAGRNFLGYVKKVNVGGWSTN</sequence>
<reference evidence="2" key="1">
    <citation type="journal article" date="2020" name="G3 (Bethesda)">
        <title>High-Quality Assemblies for Three Invasive Social Wasps from the &lt;i&gt;Vespula&lt;/i&gt; Genus.</title>
        <authorList>
            <person name="Harrop T.W.R."/>
            <person name="Guhlin J."/>
            <person name="McLaughlin G.M."/>
            <person name="Permina E."/>
            <person name="Stockwell P."/>
            <person name="Gilligan J."/>
            <person name="Le Lec M.F."/>
            <person name="Gruber M.A.M."/>
            <person name="Quinn O."/>
            <person name="Lovegrove M."/>
            <person name="Duncan E.J."/>
            <person name="Remnant E.J."/>
            <person name="Van Eeckhoven J."/>
            <person name="Graham B."/>
            <person name="Knapp R.A."/>
            <person name="Langford K.W."/>
            <person name="Kronenberg Z."/>
            <person name="Press M.O."/>
            <person name="Eacker S.M."/>
            <person name="Wilson-Rankin E.E."/>
            <person name="Purcell J."/>
            <person name="Lester P.J."/>
            <person name="Dearden P.K."/>
        </authorList>
    </citation>
    <scope>NUCLEOTIDE SEQUENCE</scope>
    <source>
        <strain evidence="2">Linc-1</strain>
    </source>
</reference>